<keyword evidence="1" id="KW-1133">Transmembrane helix</keyword>
<sequence length="194" mass="21423">MIRQQTAPGSPILAVLVTVSWALVSFLGWMGREAGGGGVGADSRTMSLFAQIMTRVSLEGSTLVMKAVSQNDAVSLRSALATAPRKRRMQDVLSVTVGSQSISPLDWSIDTGHLDCATTIIQDLLTIRGDRQVYYYGCDALFERHPDFISKLSVNAPALLFTLLDGLIWRSRIVERDLRRAIYYIKNLIQDCLM</sequence>
<gene>
    <name evidence="2" type="ORF">SNAT2548_LOCUS26872</name>
</gene>
<evidence type="ECO:0000256" key="1">
    <source>
        <dbReference type="SAM" id="Phobius"/>
    </source>
</evidence>
<dbReference type="AlphaFoldDB" id="A0A812SKN6"/>
<keyword evidence="1" id="KW-0812">Transmembrane</keyword>
<reference evidence="2" key="1">
    <citation type="submission" date="2021-02" db="EMBL/GenBank/DDBJ databases">
        <authorList>
            <person name="Dougan E. K."/>
            <person name="Rhodes N."/>
            <person name="Thang M."/>
            <person name="Chan C."/>
        </authorList>
    </citation>
    <scope>NUCLEOTIDE SEQUENCE</scope>
</reference>
<dbReference type="EMBL" id="CAJNDS010002446">
    <property type="protein sequence ID" value="CAE7478483.1"/>
    <property type="molecule type" value="Genomic_DNA"/>
</dbReference>
<protein>
    <submittedName>
        <fullName evidence="2">Uncharacterized protein</fullName>
    </submittedName>
</protein>
<name>A0A812SKN6_9DINO</name>
<proteinExistence type="predicted"/>
<keyword evidence="1" id="KW-0472">Membrane</keyword>
<dbReference type="Proteomes" id="UP000604046">
    <property type="component" value="Unassembled WGS sequence"/>
</dbReference>
<evidence type="ECO:0000313" key="2">
    <source>
        <dbReference type="EMBL" id="CAE7478483.1"/>
    </source>
</evidence>
<organism evidence="2 3">
    <name type="scientific">Symbiodinium natans</name>
    <dbReference type="NCBI Taxonomy" id="878477"/>
    <lineage>
        <taxon>Eukaryota</taxon>
        <taxon>Sar</taxon>
        <taxon>Alveolata</taxon>
        <taxon>Dinophyceae</taxon>
        <taxon>Suessiales</taxon>
        <taxon>Symbiodiniaceae</taxon>
        <taxon>Symbiodinium</taxon>
    </lineage>
</organism>
<dbReference type="OrthoDB" id="446150at2759"/>
<evidence type="ECO:0000313" key="3">
    <source>
        <dbReference type="Proteomes" id="UP000604046"/>
    </source>
</evidence>
<comment type="caution">
    <text evidence="2">The sequence shown here is derived from an EMBL/GenBank/DDBJ whole genome shotgun (WGS) entry which is preliminary data.</text>
</comment>
<feature type="transmembrane region" description="Helical" evidence="1">
    <location>
        <begin position="12"/>
        <end position="31"/>
    </location>
</feature>
<accession>A0A812SKN6</accession>
<keyword evidence="3" id="KW-1185">Reference proteome</keyword>